<dbReference type="CDD" id="cd02440">
    <property type="entry name" value="AdoMet_MTases"/>
    <property type="match status" value="1"/>
</dbReference>
<dbReference type="SUPFAM" id="SSF53335">
    <property type="entry name" value="S-adenosyl-L-methionine-dependent methyltransferases"/>
    <property type="match status" value="1"/>
</dbReference>
<dbReference type="Gene3D" id="3.40.50.150">
    <property type="entry name" value="Vaccinia Virus protein VP39"/>
    <property type="match status" value="1"/>
</dbReference>
<name>A0A1M6D4M6_9FIRM</name>
<evidence type="ECO:0000256" key="1">
    <source>
        <dbReference type="ARBA" id="ARBA00022679"/>
    </source>
</evidence>
<dbReference type="GO" id="GO:0032259">
    <property type="term" value="P:methylation"/>
    <property type="evidence" value="ECO:0007669"/>
    <property type="project" value="UniProtKB-KW"/>
</dbReference>
<dbReference type="Pfam" id="PF13649">
    <property type="entry name" value="Methyltransf_25"/>
    <property type="match status" value="1"/>
</dbReference>
<reference evidence="3 4" key="1">
    <citation type="submission" date="2016-11" db="EMBL/GenBank/DDBJ databases">
        <authorList>
            <person name="Varghese N."/>
            <person name="Submissions S."/>
        </authorList>
    </citation>
    <scope>NUCLEOTIDE SEQUENCE [LARGE SCALE GENOMIC DNA]</scope>
    <source>
        <strain evidence="3 4">DSM 19027</strain>
    </source>
</reference>
<keyword evidence="3" id="KW-0489">Methyltransferase</keyword>
<organism evidence="3 4">
    <name type="scientific">Thermoclostridium caenicola</name>
    <dbReference type="NCBI Taxonomy" id="659425"/>
    <lineage>
        <taxon>Bacteria</taxon>
        <taxon>Bacillati</taxon>
        <taxon>Bacillota</taxon>
        <taxon>Clostridia</taxon>
        <taxon>Eubacteriales</taxon>
        <taxon>Oscillospiraceae</taxon>
        <taxon>Thermoclostridium</taxon>
    </lineage>
</organism>
<dbReference type="EMBL" id="FQZP01000006">
    <property type="protein sequence ID" value="SHI68225.1"/>
    <property type="molecule type" value="Genomic_DNA"/>
</dbReference>
<proteinExistence type="predicted"/>
<gene>
    <name evidence="3" type="ORF">SAMN05444373_100689</name>
</gene>
<keyword evidence="1 3" id="KW-0808">Transferase</keyword>
<sequence>MAELLMKNIKAIACDRLAVQSMDHMNNGAGCHHPARVLNGCEGKSDWDTGLNDSGDTWKEKVAAFFDHMAPGWDVRLVTNDAKINLILDSAGVKEHTVVLDVACGTGVLFPFFLERNAAHVIGVDISPQMALIAAQKHLDPRIEVICGDIETIPVRRLCDCCVIYNAFPHFEDPQRLIARLLQWLKPEGRLTIAHSMSLEALRRHHAGHARHISREMLSADEMAEMLAPWFTVDTKISDDEKYIVSGGRSTR</sequence>
<dbReference type="RefSeq" id="WP_243133177.1">
    <property type="nucleotide sequence ID" value="NZ_FQZP01000006.1"/>
</dbReference>
<accession>A0A1M6D4M6</accession>
<dbReference type="PANTHER" id="PTHR43861">
    <property type="entry name" value="TRANS-ACONITATE 2-METHYLTRANSFERASE-RELATED"/>
    <property type="match status" value="1"/>
</dbReference>
<evidence type="ECO:0000313" key="4">
    <source>
        <dbReference type="Proteomes" id="UP000324781"/>
    </source>
</evidence>
<feature type="domain" description="Methyltransferase" evidence="2">
    <location>
        <begin position="99"/>
        <end position="189"/>
    </location>
</feature>
<evidence type="ECO:0000313" key="3">
    <source>
        <dbReference type="EMBL" id="SHI68225.1"/>
    </source>
</evidence>
<evidence type="ECO:0000259" key="2">
    <source>
        <dbReference type="Pfam" id="PF13649"/>
    </source>
</evidence>
<dbReference type="GO" id="GO:0008168">
    <property type="term" value="F:methyltransferase activity"/>
    <property type="evidence" value="ECO:0007669"/>
    <property type="project" value="UniProtKB-KW"/>
</dbReference>
<dbReference type="InterPro" id="IPR041698">
    <property type="entry name" value="Methyltransf_25"/>
</dbReference>
<protein>
    <submittedName>
        <fullName evidence="3">Demethylmenaquinone methyltransferase / 2-methoxy-6-polyprenyl-1,4-benzoquinol methylase</fullName>
    </submittedName>
</protein>
<dbReference type="Proteomes" id="UP000324781">
    <property type="component" value="Unassembled WGS sequence"/>
</dbReference>
<keyword evidence="4" id="KW-1185">Reference proteome</keyword>
<dbReference type="AlphaFoldDB" id="A0A1M6D4M6"/>
<dbReference type="InterPro" id="IPR029063">
    <property type="entry name" value="SAM-dependent_MTases_sf"/>
</dbReference>